<proteinExistence type="predicted"/>
<feature type="non-terminal residue" evidence="1">
    <location>
        <position position="1"/>
    </location>
</feature>
<dbReference type="EMBL" id="BLSD01000513">
    <property type="protein sequence ID" value="GFP40848.1"/>
    <property type="molecule type" value="Genomic_DNA"/>
</dbReference>
<sequence>NESRHAAQVRERFEQFVSKYGQPAKNPRVDLDR</sequence>
<comment type="caution">
    <text evidence="1">The sequence shown here is derived from an EMBL/GenBank/DDBJ whole genome shotgun (WGS) entry which is preliminary data.</text>
</comment>
<reference evidence="1 2" key="1">
    <citation type="journal article" date="2020" name="Front. Microbiol.">
        <title>Single-cell genomics of novel Actinobacteria with the Wood-Ljungdahl pathway discovered in a serpentinizing system.</title>
        <authorList>
            <person name="Merino N."/>
            <person name="Kawai M."/>
            <person name="Boyd E.S."/>
            <person name="Colman D.R."/>
            <person name="McGlynn S.E."/>
            <person name="Nealson K.H."/>
            <person name="Kurokawa K."/>
            <person name="Hongoh Y."/>
        </authorList>
    </citation>
    <scope>NUCLEOTIDE SEQUENCE [LARGE SCALE GENOMIC DNA]</scope>
    <source>
        <strain evidence="1 2">S47</strain>
    </source>
</reference>
<organism evidence="1 2">
    <name type="scientific">Candidatus Hakubella thermalkaliphila</name>
    <dbReference type="NCBI Taxonomy" id="2754717"/>
    <lineage>
        <taxon>Bacteria</taxon>
        <taxon>Bacillati</taxon>
        <taxon>Actinomycetota</taxon>
        <taxon>Actinomycetota incertae sedis</taxon>
        <taxon>Candidatus Hakubellales</taxon>
        <taxon>Candidatus Hakubellaceae</taxon>
        <taxon>Candidatus Hakubella</taxon>
    </lineage>
</organism>
<accession>A0A6V8Q812</accession>
<protein>
    <submittedName>
        <fullName evidence="1">Uncharacterized protein</fullName>
    </submittedName>
</protein>
<dbReference type="AlphaFoldDB" id="A0A6V8Q812"/>
<name>A0A6V8Q812_9ACTN</name>
<evidence type="ECO:0000313" key="2">
    <source>
        <dbReference type="Proteomes" id="UP000569018"/>
    </source>
</evidence>
<evidence type="ECO:0000313" key="1">
    <source>
        <dbReference type="EMBL" id="GFP40848.1"/>
    </source>
</evidence>
<gene>
    <name evidence="1" type="ORF">HKBW3S47_02545</name>
</gene>
<dbReference type="Proteomes" id="UP000569018">
    <property type="component" value="Unassembled WGS sequence"/>
</dbReference>